<keyword evidence="4 7" id="KW-1133">Transmembrane helix</keyword>
<feature type="transmembrane region" description="Helical" evidence="7">
    <location>
        <begin position="438"/>
        <end position="456"/>
    </location>
</feature>
<keyword evidence="10" id="KW-1185">Reference proteome</keyword>
<gene>
    <name evidence="9" type="ORF">BEK98_30465</name>
</gene>
<evidence type="ECO:0000313" key="10">
    <source>
        <dbReference type="Proteomes" id="UP000215483"/>
    </source>
</evidence>
<keyword evidence="2" id="KW-0813">Transport</keyword>
<dbReference type="CDD" id="cd17321">
    <property type="entry name" value="MFS_MMR_MDR_like"/>
    <property type="match status" value="1"/>
</dbReference>
<feature type="transmembrane region" description="Helical" evidence="7">
    <location>
        <begin position="147"/>
        <end position="167"/>
    </location>
</feature>
<keyword evidence="6" id="KW-0046">Antibiotic resistance</keyword>
<dbReference type="GO" id="GO:0022857">
    <property type="term" value="F:transmembrane transporter activity"/>
    <property type="evidence" value="ECO:0007669"/>
    <property type="project" value="InterPro"/>
</dbReference>
<dbReference type="InterPro" id="IPR011701">
    <property type="entry name" value="MFS"/>
</dbReference>
<dbReference type="Gene3D" id="1.20.1720.10">
    <property type="entry name" value="Multidrug resistance protein D"/>
    <property type="match status" value="1"/>
</dbReference>
<dbReference type="RefSeq" id="WP_094220063.1">
    <property type="nucleotide sequence ID" value="NZ_MCGQ01000030.1"/>
</dbReference>
<feature type="transmembrane region" description="Helical" evidence="7">
    <location>
        <begin position="367"/>
        <end position="391"/>
    </location>
</feature>
<evidence type="ECO:0000256" key="7">
    <source>
        <dbReference type="SAM" id="Phobius"/>
    </source>
</evidence>
<feature type="domain" description="Major facilitator superfamily (MFS) profile" evidence="8">
    <location>
        <begin position="23"/>
        <end position="461"/>
    </location>
</feature>
<keyword evidence="5 7" id="KW-0472">Membrane</keyword>
<feature type="transmembrane region" description="Helical" evidence="7">
    <location>
        <begin position="21"/>
        <end position="45"/>
    </location>
</feature>
<feature type="transmembrane region" description="Helical" evidence="7">
    <location>
        <begin position="205"/>
        <end position="227"/>
    </location>
</feature>
<dbReference type="EMBL" id="MCGQ01000030">
    <property type="protein sequence ID" value="OXY91273.1"/>
    <property type="molecule type" value="Genomic_DNA"/>
</dbReference>
<feature type="transmembrane region" description="Helical" evidence="7">
    <location>
        <begin position="173"/>
        <end position="193"/>
    </location>
</feature>
<dbReference type="AlphaFoldDB" id="A0A233S6M3"/>
<evidence type="ECO:0000256" key="2">
    <source>
        <dbReference type="ARBA" id="ARBA00022448"/>
    </source>
</evidence>
<dbReference type="Pfam" id="PF07690">
    <property type="entry name" value="MFS_1"/>
    <property type="match status" value="1"/>
</dbReference>
<reference evidence="9 10" key="1">
    <citation type="submission" date="2016-07" db="EMBL/GenBank/DDBJ databases">
        <title>Draft genome of Streptomyces diastatochromogenes.</title>
        <authorList>
            <person name="Podduturi R."/>
            <person name="Lukassen M.B."/>
            <person name="Clausen N."/>
            <person name="Nielsen J.L."/>
            <person name="Jorgensen N.O."/>
        </authorList>
    </citation>
    <scope>NUCLEOTIDE SEQUENCE [LARGE SCALE GENOMIC DNA]</scope>
    <source>
        <strain evidence="9 10">DSM 40608</strain>
    </source>
</reference>
<evidence type="ECO:0000259" key="8">
    <source>
        <dbReference type="PROSITE" id="PS50850"/>
    </source>
</evidence>
<feature type="transmembrane region" description="Helical" evidence="7">
    <location>
        <begin position="114"/>
        <end position="135"/>
    </location>
</feature>
<dbReference type="InterPro" id="IPR020846">
    <property type="entry name" value="MFS_dom"/>
</dbReference>
<feature type="transmembrane region" description="Helical" evidence="7">
    <location>
        <begin position="412"/>
        <end position="432"/>
    </location>
</feature>
<name>A0A233S6M3_STRDA</name>
<accession>A0A233S6M3</accession>
<dbReference type="GO" id="GO:0005886">
    <property type="term" value="C:plasma membrane"/>
    <property type="evidence" value="ECO:0007669"/>
    <property type="project" value="UniProtKB-SubCell"/>
</dbReference>
<keyword evidence="3 7" id="KW-0812">Transmembrane</keyword>
<feature type="transmembrane region" description="Helical" evidence="7">
    <location>
        <begin position="51"/>
        <end position="77"/>
    </location>
</feature>
<sequence>MSSSLTSAPHSGSPARHKSAGVALAAALLGFFVMTLDALIVNVALPEIGRGFGAGIAGLQWVVDGYTLMFAALLLSAGSITDRVGARTAFGAGLAVFVAASAACGFAPNLGTLVAARLVQGAGAAVIVPASLALLREAYEDQAQRARAISVWAMGGSVGAAAGPVAGGLLSLVSWRMIFFVNLPVGLLALFLLTRTTRSPRRAEASFDWAGQCAAVAAMGGLTYAAIEAGADGFGAPRVLVAFAVAVVAGSVFLLAQARGKHPMVPMALLRSRTMAVSAGVGFALNIGFYGMVFLLSLYLQQTRALSPLATGMAFLPMTLLTAFVSPTAAWFAARFGQRMPVIAGQLVMAAGLVLLCLAPASAPTWLLVLLMIPVGAGGSLAVPAVTAMLLDRVPAERAGTAGGVLNASRQVGGALAVAVFGALVARQAGFFHGLRTSLLIAALLVLATTATSLLLRPAAALDALTKEPRA</sequence>
<feature type="transmembrane region" description="Helical" evidence="7">
    <location>
        <begin position="239"/>
        <end position="256"/>
    </location>
</feature>
<dbReference type="Gene3D" id="1.20.1250.20">
    <property type="entry name" value="MFS general substrate transporter like domains"/>
    <property type="match status" value="1"/>
</dbReference>
<feature type="transmembrane region" description="Helical" evidence="7">
    <location>
        <begin position="312"/>
        <end position="334"/>
    </location>
</feature>
<dbReference type="GO" id="GO:0046677">
    <property type="term" value="P:response to antibiotic"/>
    <property type="evidence" value="ECO:0007669"/>
    <property type="project" value="UniProtKB-KW"/>
</dbReference>
<evidence type="ECO:0000256" key="3">
    <source>
        <dbReference type="ARBA" id="ARBA00022692"/>
    </source>
</evidence>
<dbReference type="PANTHER" id="PTHR42718">
    <property type="entry name" value="MAJOR FACILITATOR SUPERFAMILY MULTIDRUG TRANSPORTER MFSC"/>
    <property type="match status" value="1"/>
</dbReference>
<dbReference type="PANTHER" id="PTHR42718:SF9">
    <property type="entry name" value="MAJOR FACILITATOR SUPERFAMILY MULTIDRUG TRANSPORTER MFSC"/>
    <property type="match status" value="1"/>
</dbReference>
<evidence type="ECO:0000313" key="9">
    <source>
        <dbReference type="EMBL" id="OXY91273.1"/>
    </source>
</evidence>
<comment type="caution">
    <text evidence="9">The sequence shown here is derived from an EMBL/GenBank/DDBJ whole genome shotgun (WGS) entry which is preliminary data.</text>
</comment>
<feature type="transmembrane region" description="Helical" evidence="7">
    <location>
        <begin position="341"/>
        <end position="361"/>
    </location>
</feature>
<organism evidence="9 10">
    <name type="scientific">Streptomyces diastatochromogenes</name>
    <dbReference type="NCBI Taxonomy" id="42236"/>
    <lineage>
        <taxon>Bacteria</taxon>
        <taxon>Bacillati</taxon>
        <taxon>Actinomycetota</taxon>
        <taxon>Actinomycetes</taxon>
        <taxon>Kitasatosporales</taxon>
        <taxon>Streptomycetaceae</taxon>
        <taxon>Streptomyces</taxon>
    </lineage>
</organism>
<protein>
    <submittedName>
        <fullName evidence="9">MFS transporter</fullName>
    </submittedName>
</protein>
<comment type="subcellular location">
    <subcellularLocation>
        <location evidence="1">Cell membrane</location>
        <topology evidence="1">Multi-pass membrane protein</topology>
    </subcellularLocation>
</comment>
<evidence type="ECO:0000256" key="1">
    <source>
        <dbReference type="ARBA" id="ARBA00004651"/>
    </source>
</evidence>
<dbReference type="PROSITE" id="PS50850">
    <property type="entry name" value="MFS"/>
    <property type="match status" value="1"/>
</dbReference>
<evidence type="ECO:0000256" key="5">
    <source>
        <dbReference type="ARBA" id="ARBA00023136"/>
    </source>
</evidence>
<feature type="transmembrane region" description="Helical" evidence="7">
    <location>
        <begin position="89"/>
        <end position="108"/>
    </location>
</feature>
<dbReference type="SUPFAM" id="SSF103473">
    <property type="entry name" value="MFS general substrate transporter"/>
    <property type="match status" value="1"/>
</dbReference>
<evidence type="ECO:0000256" key="6">
    <source>
        <dbReference type="ARBA" id="ARBA00023251"/>
    </source>
</evidence>
<evidence type="ECO:0000256" key="4">
    <source>
        <dbReference type="ARBA" id="ARBA00022989"/>
    </source>
</evidence>
<feature type="transmembrane region" description="Helical" evidence="7">
    <location>
        <begin position="277"/>
        <end position="300"/>
    </location>
</feature>
<proteinExistence type="predicted"/>
<dbReference type="Proteomes" id="UP000215483">
    <property type="component" value="Unassembled WGS sequence"/>
</dbReference>
<dbReference type="OrthoDB" id="9781469at2"/>
<dbReference type="InterPro" id="IPR036259">
    <property type="entry name" value="MFS_trans_sf"/>
</dbReference>